<accession>A0ABX1X9S2</accession>
<protein>
    <submittedName>
        <fullName evidence="4">Spore gernimation protein GerA</fullName>
    </submittedName>
</protein>
<keyword evidence="3" id="KW-1133">Transmembrane helix</keyword>
<dbReference type="Proteomes" id="UP000653578">
    <property type="component" value="Unassembled WGS sequence"/>
</dbReference>
<dbReference type="Pfam" id="PF03323">
    <property type="entry name" value="GerA"/>
    <property type="match status" value="1"/>
</dbReference>
<dbReference type="InterPro" id="IPR004995">
    <property type="entry name" value="Spore_Ger"/>
</dbReference>
<gene>
    <name evidence="4" type="ORF">GC096_13895</name>
</gene>
<evidence type="ECO:0000256" key="3">
    <source>
        <dbReference type="SAM" id="Phobius"/>
    </source>
</evidence>
<evidence type="ECO:0000256" key="2">
    <source>
        <dbReference type="ARBA" id="ARBA00023136"/>
    </source>
</evidence>
<comment type="caution">
    <text evidence="4">The sequence shown here is derived from an EMBL/GenBank/DDBJ whole genome shotgun (WGS) entry which is preliminary data.</text>
</comment>
<feature type="transmembrane region" description="Helical" evidence="3">
    <location>
        <begin position="397"/>
        <end position="422"/>
    </location>
</feature>
<name>A0ABX1X9S2_9BACL</name>
<dbReference type="EMBL" id="WHNY01000040">
    <property type="protein sequence ID" value="NOU65126.1"/>
    <property type="molecule type" value="Genomic_DNA"/>
</dbReference>
<sequence length="440" mass="48353">MSIVTRLKYHFEQDREYISRQIWIGSDPILILGLRTLVNFPRSLTMVREQLHTVDDIDQPIQDRLKGLGHNVSNCTLEELISEILDGMLIAIHEPSGTYISIIPVAQPLNRSVTVPLTENVVRGSSSAFNEDIELNVGLLRKHINSSDLQIATYRFGEVSKNCVVLSYLNKKIDPTLLKSIINAIESNLHVEISNVQELSKMFGFSNLTLVTRYNTTELPQSAARALKNGKAVLFIERLPFALVLPSLVSDLFVIADDSNHPPVFAMMLSFIRIIGALITLIIPGLYVALVSVNPDVLRFELAHSIARSRVDVPYPAIVETLILLFVLELILEAIVRLPPSIGPTLTMVGGIVLGQAVVEAKLVSSLLIIVLAATTISSATVVGYQNGLSIRLFKYVLLVLSAIFGVLGLLFGIVIICSYLAGVKSLGVPYLQFKHPEGE</sequence>
<evidence type="ECO:0000313" key="4">
    <source>
        <dbReference type="EMBL" id="NOU65126.1"/>
    </source>
</evidence>
<dbReference type="PANTHER" id="PTHR22550:SF5">
    <property type="entry name" value="LEUCINE ZIPPER PROTEIN 4"/>
    <property type="match status" value="1"/>
</dbReference>
<feature type="transmembrane region" description="Helical" evidence="3">
    <location>
        <begin position="271"/>
        <end position="293"/>
    </location>
</feature>
<keyword evidence="2 3" id="KW-0472">Membrane</keyword>
<dbReference type="PIRSF" id="PIRSF005690">
    <property type="entry name" value="GerBA"/>
    <property type="match status" value="1"/>
</dbReference>
<evidence type="ECO:0000256" key="1">
    <source>
        <dbReference type="ARBA" id="ARBA00005278"/>
    </source>
</evidence>
<dbReference type="PANTHER" id="PTHR22550">
    <property type="entry name" value="SPORE GERMINATION PROTEIN"/>
    <property type="match status" value="1"/>
</dbReference>
<proteinExistence type="inferred from homology"/>
<keyword evidence="3" id="KW-0812">Transmembrane</keyword>
<keyword evidence="5" id="KW-1185">Reference proteome</keyword>
<comment type="similarity">
    <text evidence="1">Belongs to the GerABKA family.</text>
</comment>
<evidence type="ECO:0000313" key="5">
    <source>
        <dbReference type="Proteomes" id="UP000653578"/>
    </source>
</evidence>
<feature type="transmembrane region" description="Helical" evidence="3">
    <location>
        <begin position="365"/>
        <end position="385"/>
    </location>
</feature>
<dbReference type="InterPro" id="IPR050768">
    <property type="entry name" value="UPF0353/GerABKA_families"/>
</dbReference>
<reference evidence="4 5" key="1">
    <citation type="submission" date="2019-10" db="EMBL/GenBank/DDBJ databases">
        <title>Description of Paenibacillus humi sp. nov.</title>
        <authorList>
            <person name="Carlier A."/>
            <person name="Qi S."/>
        </authorList>
    </citation>
    <scope>NUCLEOTIDE SEQUENCE [LARGE SCALE GENOMIC DNA]</scope>
    <source>
        <strain evidence="4 5">LMG 31461</strain>
    </source>
</reference>
<feature type="transmembrane region" description="Helical" evidence="3">
    <location>
        <begin position="313"/>
        <end position="335"/>
    </location>
</feature>
<organism evidence="4 5">
    <name type="scientific">Paenibacillus plantarum</name>
    <dbReference type="NCBI Taxonomy" id="2654975"/>
    <lineage>
        <taxon>Bacteria</taxon>
        <taxon>Bacillati</taxon>
        <taxon>Bacillota</taxon>
        <taxon>Bacilli</taxon>
        <taxon>Bacillales</taxon>
        <taxon>Paenibacillaceae</taxon>
        <taxon>Paenibacillus</taxon>
    </lineage>
</organism>